<keyword evidence="2" id="KW-1185">Reference proteome</keyword>
<sequence>MRKAIYIITGVMAAGKSTVAELLAKRLEKSVHLRGDIFRKMIVSGREEMSDKPSIEALNQLDLRYQITANVAKQYYDNGFTVVVQDNYLGEKLLYFIELLKDYSVYVIVLNPNIRTIEQREKNRNKKGYVGFTVENLYREFMSNTPKIGLWIDSSTLTPDETVDEIIKRVDKEAKIKVVGK</sequence>
<proteinExistence type="predicted"/>
<accession>A0ABW0LJS0</accession>
<gene>
    <name evidence="1" type="ORF">ACFPM4_09745</name>
</gene>
<dbReference type="SUPFAM" id="SSF52540">
    <property type="entry name" value="P-loop containing nucleoside triphosphate hydrolases"/>
    <property type="match status" value="1"/>
</dbReference>
<dbReference type="Proteomes" id="UP001596147">
    <property type="component" value="Unassembled WGS sequence"/>
</dbReference>
<dbReference type="Pfam" id="PF13671">
    <property type="entry name" value="AAA_33"/>
    <property type="match status" value="1"/>
</dbReference>
<dbReference type="EMBL" id="JBHSMC010000013">
    <property type="protein sequence ID" value="MFC5465036.1"/>
    <property type="molecule type" value="Genomic_DNA"/>
</dbReference>
<evidence type="ECO:0000313" key="2">
    <source>
        <dbReference type="Proteomes" id="UP001596147"/>
    </source>
</evidence>
<organism evidence="1 2">
    <name type="scientific">Lederbergia graminis</name>
    <dbReference type="NCBI Taxonomy" id="735518"/>
    <lineage>
        <taxon>Bacteria</taxon>
        <taxon>Bacillati</taxon>
        <taxon>Bacillota</taxon>
        <taxon>Bacilli</taxon>
        <taxon>Bacillales</taxon>
        <taxon>Bacillaceae</taxon>
        <taxon>Lederbergia</taxon>
    </lineage>
</organism>
<reference evidence="2" key="1">
    <citation type="journal article" date="2019" name="Int. J. Syst. Evol. Microbiol.">
        <title>The Global Catalogue of Microorganisms (GCM) 10K type strain sequencing project: providing services to taxonomists for standard genome sequencing and annotation.</title>
        <authorList>
            <consortium name="The Broad Institute Genomics Platform"/>
            <consortium name="The Broad Institute Genome Sequencing Center for Infectious Disease"/>
            <person name="Wu L."/>
            <person name="Ma J."/>
        </authorList>
    </citation>
    <scope>NUCLEOTIDE SEQUENCE [LARGE SCALE GENOMIC DNA]</scope>
    <source>
        <strain evidence="2">CGMCC 1.12237</strain>
    </source>
</reference>
<dbReference type="Gene3D" id="3.40.50.300">
    <property type="entry name" value="P-loop containing nucleotide triphosphate hydrolases"/>
    <property type="match status" value="1"/>
</dbReference>
<dbReference type="InterPro" id="IPR027417">
    <property type="entry name" value="P-loop_NTPase"/>
</dbReference>
<dbReference type="RefSeq" id="WP_144921888.1">
    <property type="nucleotide sequence ID" value="NZ_JBHSMC010000013.1"/>
</dbReference>
<comment type="caution">
    <text evidence="1">The sequence shown here is derived from an EMBL/GenBank/DDBJ whole genome shotgun (WGS) entry which is preliminary data.</text>
</comment>
<evidence type="ECO:0000313" key="1">
    <source>
        <dbReference type="EMBL" id="MFC5465036.1"/>
    </source>
</evidence>
<name>A0ABW0LJS0_9BACI</name>
<protein>
    <submittedName>
        <fullName evidence="1">AAA family ATPase</fullName>
    </submittedName>
</protein>